<gene>
    <name evidence="1" type="ordered locus">Aave_2737</name>
</gene>
<organism evidence="1 2">
    <name type="scientific">Paracidovorax citrulli (strain AAC00-1)</name>
    <name type="common">Acidovorax citrulli</name>
    <dbReference type="NCBI Taxonomy" id="397945"/>
    <lineage>
        <taxon>Bacteria</taxon>
        <taxon>Pseudomonadati</taxon>
        <taxon>Pseudomonadota</taxon>
        <taxon>Betaproteobacteria</taxon>
        <taxon>Burkholderiales</taxon>
        <taxon>Comamonadaceae</taxon>
        <taxon>Paracidovorax</taxon>
    </lineage>
</organism>
<evidence type="ECO:0000313" key="2">
    <source>
        <dbReference type="Proteomes" id="UP000002596"/>
    </source>
</evidence>
<dbReference type="STRING" id="397945.Aave_2737"/>
<dbReference type="AlphaFoldDB" id="A1TQR7"/>
<sequence length="459" mass="48824">MPRACFAFQTMSSVPSIAPPPLPGMLSRQMGIAIRAYGRRAGLLRGGHTVRALKAVDQRLDALLAVCRYYGPACLEAAAEAAAAATAEDQAGAAFVRTMLSEHHEPDAGARLALIEALLAEHPDAVGDALWFHGKPDTCARLLAAANPVLRDCGVQLAGRLALPVQADAVYAAARNGADQDACLLACAGMDALPPRAEERWADVLQGQDLARQITALRALAITGGQRLATEVRNYITRITAHDGPTEQSHPVGWALAADAAMALWAAREPDAALDAVVGGLRVPNDTALRVVALTGKARGLLPVLDFIERQDRPVSPAERDVLQLVFGQVPPELANTQGASPEARKGALRALACGVFAANGCTGLAPDDITSWADPATKERLWALEPVRLRGARPWSSRACLEQAFDVGHTLRRWLYTEHARYGARCFPLQPEDLATRQMAAVEAVQLIASLEDGSENP</sequence>
<dbReference type="KEGG" id="aav:Aave_2737"/>
<protein>
    <recommendedName>
        <fullName evidence="3">TIGR02270 family protein</fullName>
    </recommendedName>
</protein>
<dbReference type="EMBL" id="CP000512">
    <property type="protein sequence ID" value="ABM33305.1"/>
    <property type="molecule type" value="Genomic_DNA"/>
</dbReference>
<dbReference type="HOGENOM" id="CLU_629657_0_0_4"/>
<reference evidence="1 2" key="1">
    <citation type="submission" date="2006-12" db="EMBL/GenBank/DDBJ databases">
        <title>Complete sequence of Acidovorax avenae subsp. citrulli AAC00-1.</title>
        <authorList>
            <consortium name="US DOE Joint Genome Institute"/>
            <person name="Copeland A."/>
            <person name="Lucas S."/>
            <person name="Lapidus A."/>
            <person name="Barry K."/>
            <person name="Detter J.C."/>
            <person name="Glavina del Rio T."/>
            <person name="Dalin E."/>
            <person name="Tice H."/>
            <person name="Pitluck S."/>
            <person name="Kiss H."/>
            <person name="Brettin T."/>
            <person name="Bruce D."/>
            <person name="Han C."/>
            <person name="Tapia R."/>
            <person name="Gilna P."/>
            <person name="Schmutz J."/>
            <person name="Larimer F."/>
            <person name="Land M."/>
            <person name="Hauser L."/>
            <person name="Kyrpides N."/>
            <person name="Kim E."/>
            <person name="Stahl D."/>
            <person name="Richardson P."/>
        </authorList>
    </citation>
    <scope>NUCLEOTIDE SEQUENCE [LARGE SCALE GENOMIC DNA]</scope>
    <source>
        <strain evidence="1 2">AAC00-1</strain>
    </source>
</reference>
<name>A1TQR7_PARC0</name>
<evidence type="ECO:0008006" key="3">
    <source>
        <dbReference type="Google" id="ProtNLM"/>
    </source>
</evidence>
<dbReference type="Proteomes" id="UP000002596">
    <property type="component" value="Chromosome"/>
</dbReference>
<evidence type="ECO:0000313" key="1">
    <source>
        <dbReference type="EMBL" id="ABM33305.1"/>
    </source>
</evidence>
<accession>A1TQR7</accession>
<proteinExistence type="predicted"/>